<evidence type="ECO:0000313" key="2">
    <source>
        <dbReference type="Proteomes" id="UP000194873"/>
    </source>
</evidence>
<name>A0A243W7L4_9BACT</name>
<gene>
    <name evidence="1" type="ORF">BXP70_26545</name>
</gene>
<proteinExistence type="predicted"/>
<sequence>MVLVVSTVYAQRFSSYSSQVQKSLVPRGLIDSTEADKTTAKDEQNMLARVQQAPGVKRNYTSWAFGHHEWKAGVLADGDFSKALRETSGAAPKGGSLGFNAERRKSVAYGYTYHTTGKDAKDAPIPKEYRTDTVRVVRTHISLNLLATLGTQGDTLSVQPDSAQASRPLNQELFGQSLLLPGSNVRSLRSITASLQWYPRFYGMGEGSNLGFNAFLNVSQNRWRYAKQHAEVLLLAFSAGPQYTVFDIPAATTDDNTLRLLVYANYNLRRIQGDIRESPSILNQALGTSQTSFHGLDLGLIFTVNSLRLTANFPYFGGNIRGFSNGQFVVGLGFSNAFRAN</sequence>
<keyword evidence="2" id="KW-1185">Reference proteome</keyword>
<reference evidence="1 2" key="1">
    <citation type="submission" date="2017-01" db="EMBL/GenBank/DDBJ databases">
        <title>A new Hymenobacter.</title>
        <authorList>
            <person name="Liang Y."/>
            <person name="Feng F."/>
        </authorList>
    </citation>
    <scope>NUCLEOTIDE SEQUENCE [LARGE SCALE GENOMIC DNA]</scope>
    <source>
        <strain evidence="1">MIMBbqt21</strain>
    </source>
</reference>
<protein>
    <submittedName>
        <fullName evidence="1">Uncharacterized protein</fullName>
    </submittedName>
</protein>
<dbReference type="AlphaFoldDB" id="A0A243W7L4"/>
<evidence type="ECO:0000313" key="1">
    <source>
        <dbReference type="EMBL" id="OUJ69398.1"/>
    </source>
</evidence>
<dbReference type="EMBL" id="MTSE01000034">
    <property type="protein sequence ID" value="OUJ69398.1"/>
    <property type="molecule type" value="Genomic_DNA"/>
</dbReference>
<comment type="caution">
    <text evidence="1">The sequence shown here is derived from an EMBL/GenBank/DDBJ whole genome shotgun (WGS) entry which is preliminary data.</text>
</comment>
<dbReference type="Proteomes" id="UP000194873">
    <property type="component" value="Unassembled WGS sequence"/>
</dbReference>
<organism evidence="1 2">
    <name type="scientific">Hymenobacter crusticola</name>
    <dbReference type="NCBI Taxonomy" id="1770526"/>
    <lineage>
        <taxon>Bacteria</taxon>
        <taxon>Pseudomonadati</taxon>
        <taxon>Bacteroidota</taxon>
        <taxon>Cytophagia</taxon>
        <taxon>Cytophagales</taxon>
        <taxon>Hymenobacteraceae</taxon>
        <taxon>Hymenobacter</taxon>
    </lineage>
</organism>
<accession>A0A243W7L4</accession>